<dbReference type="InterPro" id="IPR042269">
    <property type="entry name" value="Ser_carbopepase_S28_SKS"/>
</dbReference>
<evidence type="ECO:0000256" key="5">
    <source>
        <dbReference type="ARBA" id="ARBA00023180"/>
    </source>
</evidence>
<accession>A0A6H5HE20</accession>
<proteinExistence type="inferred from homology"/>
<sequence>MGWNLLLLLSVFCLLNRSAFGGVARKKHERRLVGLPGGTAANAALPPDQWLIQRLDHSDPTNPGTWWQRYQTNDAWFKNARNSPVFLMIGGEGEASAEWLVNGAAWTIYAQKFGALCFQLEHRFYGESQPRSDLSVESLKFLSSEQALADIAYFIQSMNEKYRLSANNRWVVFGGSYSGSLAAWARLKYPHLVHAAVSTSGPLLAEANFKSYDEVVKRALAASSPKCAANVHKAALAVEDLLKTPHGPSVLSKKFNLCTELDVSNKKDVSNFAESLAGNFQGVVQYNRDNRMADPKPPSVDDLCKLMTDGDEPKLIDRYAAVNRLLTNGTCLDVKYHSYIEEMRSESYDVTAGGRPWLYQTCTEFGFYQTSSSRNEIFGSLFNLQFFIDQCKDIFDQSFDQNRLNDGIRRSNNNYGALGIAVSNVVFVQGSLDPWHVLGVTKSTNPSAPAILIDGTAHCANMYPPGPGRPSAADGGEGQNRTDPRRMVELGRTMDSLQWHCSALKL</sequence>
<gene>
    <name evidence="8" type="ORF">NTEN_LOCUS20550</name>
</gene>
<protein>
    <recommendedName>
        <fullName evidence="10">Serine protease K12H4.7</fullName>
    </recommendedName>
</protein>
<keyword evidence="9" id="KW-1185">Reference proteome</keyword>
<dbReference type="Proteomes" id="UP000479000">
    <property type="component" value="Unassembled WGS sequence"/>
</dbReference>
<feature type="chain" id="PRO_5026047810" description="Serine protease K12H4.7" evidence="7">
    <location>
        <begin position="22"/>
        <end position="506"/>
    </location>
</feature>
<dbReference type="Gene3D" id="1.20.120.980">
    <property type="entry name" value="Serine carboxypeptidase S28, SKS domain"/>
    <property type="match status" value="1"/>
</dbReference>
<keyword evidence="5" id="KW-0325">Glycoprotein</keyword>
<dbReference type="EMBL" id="CADCXU010030275">
    <property type="protein sequence ID" value="CAB0016345.1"/>
    <property type="molecule type" value="Genomic_DNA"/>
</dbReference>
<keyword evidence="2" id="KW-0645">Protease</keyword>
<evidence type="ECO:0000256" key="2">
    <source>
        <dbReference type="ARBA" id="ARBA00022670"/>
    </source>
</evidence>
<evidence type="ECO:0000256" key="1">
    <source>
        <dbReference type="ARBA" id="ARBA00011079"/>
    </source>
</evidence>
<organism evidence="8 9">
    <name type="scientific">Nesidiocoris tenuis</name>
    <dbReference type="NCBI Taxonomy" id="355587"/>
    <lineage>
        <taxon>Eukaryota</taxon>
        <taxon>Metazoa</taxon>
        <taxon>Ecdysozoa</taxon>
        <taxon>Arthropoda</taxon>
        <taxon>Hexapoda</taxon>
        <taxon>Insecta</taxon>
        <taxon>Pterygota</taxon>
        <taxon>Neoptera</taxon>
        <taxon>Paraneoptera</taxon>
        <taxon>Hemiptera</taxon>
        <taxon>Heteroptera</taxon>
        <taxon>Panheteroptera</taxon>
        <taxon>Cimicomorpha</taxon>
        <taxon>Miridae</taxon>
        <taxon>Dicyphina</taxon>
        <taxon>Nesidiocoris</taxon>
    </lineage>
</organism>
<evidence type="ECO:0000256" key="7">
    <source>
        <dbReference type="SAM" id="SignalP"/>
    </source>
</evidence>
<name>A0A6H5HE20_9HEMI</name>
<dbReference type="InterPro" id="IPR029058">
    <property type="entry name" value="AB_hydrolase_fold"/>
</dbReference>
<dbReference type="FunFam" id="1.20.120.980:FF:000003">
    <property type="entry name" value="Serine protease 16"/>
    <property type="match status" value="1"/>
</dbReference>
<keyword evidence="4" id="KW-0378">Hydrolase</keyword>
<dbReference type="PANTHER" id="PTHR11010:SF117">
    <property type="entry name" value="SERINE PROTEASE 16"/>
    <property type="match status" value="1"/>
</dbReference>
<dbReference type="GO" id="GO:0070008">
    <property type="term" value="F:serine-type exopeptidase activity"/>
    <property type="evidence" value="ECO:0007669"/>
    <property type="project" value="InterPro"/>
</dbReference>
<dbReference type="GO" id="GO:0008239">
    <property type="term" value="F:dipeptidyl-peptidase activity"/>
    <property type="evidence" value="ECO:0007669"/>
    <property type="project" value="TreeGrafter"/>
</dbReference>
<evidence type="ECO:0008006" key="10">
    <source>
        <dbReference type="Google" id="ProtNLM"/>
    </source>
</evidence>
<evidence type="ECO:0000256" key="6">
    <source>
        <dbReference type="SAM" id="MobiDB-lite"/>
    </source>
</evidence>
<evidence type="ECO:0000256" key="3">
    <source>
        <dbReference type="ARBA" id="ARBA00022729"/>
    </source>
</evidence>
<keyword evidence="3 7" id="KW-0732">Signal</keyword>
<comment type="similarity">
    <text evidence="1">Belongs to the peptidase S28 family.</text>
</comment>
<evidence type="ECO:0000313" key="9">
    <source>
        <dbReference type="Proteomes" id="UP000479000"/>
    </source>
</evidence>
<feature type="signal peptide" evidence="7">
    <location>
        <begin position="1"/>
        <end position="21"/>
    </location>
</feature>
<dbReference type="InterPro" id="IPR008758">
    <property type="entry name" value="Peptidase_S28"/>
</dbReference>
<feature type="region of interest" description="Disordered" evidence="6">
    <location>
        <begin position="463"/>
        <end position="483"/>
    </location>
</feature>
<dbReference type="OrthoDB" id="1735038at2759"/>
<evidence type="ECO:0000256" key="4">
    <source>
        <dbReference type="ARBA" id="ARBA00022801"/>
    </source>
</evidence>
<dbReference type="Gene3D" id="3.40.50.1820">
    <property type="entry name" value="alpha/beta hydrolase"/>
    <property type="match status" value="1"/>
</dbReference>
<dbReference type="SUPFAM" id="SSF53474">
    <property type="entry name" value="alpha/beta-Hydrolases"/>
    <property type="match status" value="1"/>
</dbReference>
<reference evidence="8 9" key="1">
    <citation type="submission" date="2020-02" db="EMBL/GenBank/DDBJ databases">
        <authorList>
            <person name="Ferguson B K."/>
        </authorList>
    </citation>
    <scope>NUCLEOTIDE SEQUENCE [LARGE SCALE GENOMIC DNA]</scope>
</reference>
<dbReference type="Pfam" id="PF05577">
    <property type="entry name" value="Peptidase_S28"/>
    <property type="match status" value="1"/>
</dbReference>
<evidence type="ECO:0000313" key="8">
    <source>
        <dbReference type="EMBL" id="CAB0016345.1"/>
    </source>
</evidence>
<dbReference type="AlphaFoldDB" id="A0A6H5HE20"/>
<dbReference type="PANTHER" id="PTHR11010">
    <property type="entry name" value="PROTEASE S28 PRO-X CARBOXYPEPTIDASE-RELATED"/>
    <property type="match status" value="1"/>
</dbReference>
<dbReference type="GO" id="GO:0006508">
    <property type="term" value="P:proteolysis"/>
    <property type="evidence" value="ECO:0007669"/>
    <property type="project" value="UniProtKB-KW"/>
</dbReference>